<dbReference type="FunFam" id="3.30.1360.40:FF:000002">
    <property type="entry name" value="DNA gyrase subunit A"/>
    <property type="match status" value="1"/>
</dbReference>
<dbReference type="FunFam" id="3.90.199.10:FF:000001">
    <property type="entry name" value="DNA gyrase subunit A"/>
    <property type="match status" value="1"/>
</dbReference>
<keyword evidence="3 8" id="KW-0547">Nucleotide-binding</keyword>
<dbReference type="PANTHER" id="PTHR43493">
    <property type="entry name" value="DNA GYRASE/TOPOISOMERASE SUBUNIT A"/>
    <property type="match status" value="1"/>
</dbReference>
<keyword evidence="6 8" id="KW-0238">DNA-binding</keyword>
<dbReference type="GO" id="GO:0003677">
    <property type="term" value="F:DNA binding"/>
    <property type="evidence" value="ECO:0007669"/>
    <property type="project" value="UniProtKB-UniRule"/>
</dbReference>
<dbReference type="NCBIfam" id="TIGR01063">
    <property type="entry name" value="gyrA"/>
    <property type="match status" value="1"/>
</dbReference>
<dbReference type="Proteomes" id="UP000631034">
    <property type="component" value="Unassembled WGS sequence"/>
</dbReference>
<comment type="miscellaneous">
    <text evidence="8">Few gyrases are as efficient as E.coli at forming negative supercoils. Not all organisms have 2 type II topoisomerases; in organisms with a single type II topoisomerase this enzyme also has to decatenate newly replicated chromosomes.</text>
</comment>
<comment type="caution">
    <text evidence="12">The sequence shown here is derived from an EMBL/GenBank/DDBJ whole genome shotgun (WGS) entry which is preliminary data.</text>
</comment>
<keyword evidence="7 8" id="KW-0413">Isomerase</keyword>
<accession>A0A8J7CRR5</accession>
<dbReference type="InterPro" id="IPR050220">
    <property type="entry name" value="Type_II_DNA_Topoisomerases"/>
</dbReference>
<comment type="function">
    <text evidence="8">A type II topoisomerase that negatively supercoils closed circular double-stranded (ds) DNA in an ATP-dependent manner to modulate DNA topology and maintain chromosomes in an underwound state. Negative supercoiling favors strand separation, and DNA replication, transcription, recombination and repair, all of which involve strand separation. Also able to catalyze the interconversion of other topological isomers of dsDNA rings, including catenanes and knotted rings. Type II topoisomerases break and join 2 DNA strands simultaneously in an ATP-dependent manner.</text>
</comment>
<dbReference type="InterPro" id="IPR002205">
    <property type="entry name" value="Topo_IIA_dom_A"/>
</dbReference>
<evidence type="ECO:0000313" key="13">
    <source>
        <dbReference type="Proteomes" id="UP000631034"/>
    </source>
</evidence>
<dbReference type="InterPro" id="IPR013758">
    <property type="entry name" value="Topo_IIA_A/C_ab"/>
</dbReference>
<keyword evidence="13" id="KW-1185">Reference proteome</keyword>
<dbReference type="InterPro" id="IPR013760">
    <property type="entry name" value="Topo_IIA-like_dom_sf"/>
</dbReference>
<organism evidence="12 13">
    <name type="scientific">Phaeovibrio sulfidiphilus</name>
    <dbReference type="NCBI Taxonomy" id="1220600"/>
    <lineage>
        <taxon>Bacteria</taxon>
        <taxon>Pseudomonadati</taxon>
        <taxon>Pseudomonadota</taxon>
        <taxon>Alphaproteobacteria</taxon>
        <taxon>Rhodospirillales</taxon>
        <taxon>Rhodospirillaceae</taxon>
        <taxon>Phaeovibrio</taxon>
    </lineage>
</organism>
<comment type="catalytic activity">
    <reaction evidence="1 8 9">
        <text>ATP-dependent breakage, passage and rejoining of double-stranded DNA.</text>
        <dbReference type="EC" id="5.6.2.2"/>
    </reaction>
</comment>
<dbReference type="GO" id="GO:0005737">
    <property type="term" value="C:cytoplasm"/>
    <property type="evidence" value="ECO:0007669"/>
    <property type="project" value="UniProtKB-SubCell"/>
</dbReference>
<evidence type="ECO:0000256" key="7">
    <source>
        <dbReference type="ARBA" id="ARBA00023235"/>
    </source>
</evidence>
<dbReference type="Gene3D" id="3.90.199.10">
    <property type="entry name" value="Topoisomerase II, domain 5"/>
    <property type="match status" value="1"/>
</dbReference>
<dbReference type="EC" id="5.6.2.2" evidence="8"/>
<dbReference type="CDD" id="cd00187">
    <property type="entry name" value="TOP4c"/>
    <property type="match status" value="1"/>
</dbReference>
<dbReference type="GO" id="GO:0006261">
    <property type="term" value="P:DNA-templated DNA replication"/>
    <property type="evidence" value="ECO:0007669"/>
    <property type="project" value="UniProtKB-UniRule"/>
</dbReference>
<evidence type="ECO:0000256" key="6">
    <source>
        <dbReference type="ARBA" id="ARBA00023125"/>
    </source>
</evidence>
<evidence type="ECO:0000259" key="11">
    <source>
        <dbReference type="PROSITE" id="PS52040"/>
    </source>
</evidence>
<name>A0A8J7CRR5_9PROT</name>
<comment type="subunit">
    <text evidence="8">Heterotetramer, composed of two GyrA and two GyrB chains. In the heterotetramer, GyrA contains the active site tyrosine that forms a transient covalent intermediate with DNA, while GyrB binds cofactors and catalyzes ATP hydrolysis.</text>
</comment>
<feature type="compositionally biased region" description="Low complexity" evidence="10">
    <location>
        <begin position="887"/>
        <end position="908"/>
    </location>
</feature>
<feature type="domain" description="Topo IIA-type catalytic" evidence="11">
    <location>
        <begin position="18"/>
        <end position="513"/>
    </location>
</feature>
<feature type="region of interest" description="Disordered" evidence="10">
    <location>
        <begin position="869"/>
        <end position="908"/>
    </location>
</feature>
<dbReference type="InterPro" id="IPR035516">
    <property type="entry name" value="Gyrase/topoIV_suA_C"/>
</dbReference>
<keyword evidence="4 8" id="KW-0067">ATP-binding</keyword>
<evidence type="ECO:0000256" key="10">
    <source>
        <dbReference type="SAM" id="MobiDB-lite"/>
    </source>
</evidence>
<dbReference type="PROSITE" id="PS52040">
    <property type="entry name" value="TOPO_IIA"/>
    <property type="match status" value="1"/>
</dbReference>
<dbReference type="GO" id="GO:0034335">
    <property type="term" value="F:DNA negative supercoiling activity"/>
    <property type="evidence" value="ECO:0007669"/>
    <property type="project" value="UniProtKB-ARBA"/>
</dbReference>
<dbReference type="GO" id="GO:0006265">
    <property type="term" value="P:DNA topological change"/>
    <property type="evidence" value="ECO:0007669"/>
    <property type="project" value="UniProtKB-UniRule"/>
</dbReference>
<dbReference type="Pfam" id="PF03989">
    <property type="entry name" value="DNA_gyraseA_C"/>
    <property type="match status" value="6"/>
</dbReference>
<dbReference type="NCBIfam" id="NF004043">
    <property type="entry name" value="PRK05560.1"/>
    <property type="match status" value="1"/>
</dbReference>
<comment type="subcellular location">
    <subcellularLocation>
        <location evidence="8">Cytoplasm</location>
    </subcellularLocation>
</comment>
<dbReference type="GO" id="GO:0005694">
    <property type="term" value="C:chromosome"/>
    <property type="evidence" value="ECO:0007669"/>
    <property type="project" value="InterPro"/>
</dbReference>
<dbReference type="NCBIfam" id="NF004044">
    <property type="entry name" value="PRK05561.1"/>
    <property type="match status" value="1"/>
</dbReference>
<evidence type="ECO:0000256" key="2">
    <source>
        <dbReference type="ARBA" id="ARBA00008263"/>
    </source>
</evidence>
<dbReference type="Gene3D" id="2.120.10.90">
    <property type="entry name" value="DNA gyrase/topoisomerase IV, subunit A, C-terminal"/>
    <property type="match status" value="1"/>
</dbReference>
<gene>
    <name evidence="8 12" type="primary">gyrA</name>
    <name evidence="12" type="ORF">IHV25_09015</name>
</gene>
<protein>
    <recommendedName>
        <fullName evidence="8">DNA gyrase subunit A</fullName>
        <ecNumber evidence="8">5.6.2.2</ecNumber>
    </recommendedName>
</protein>
<dbReference type="EMBL" id="JACZHT010000007">
    <property type="protein sequence ID" value="MBE1237785.1"/>
    <property type="molecule type" value="Genomic_DNA"/>
</dbReference>
<evidence type="ECO:0000256" key="8">
    <source>
        <dbReference type="HAMAP-Rule" id="MF_01897"/>
    </source>
</evidence>
<dbReference type="AlphaFoldDB" id="A0A8J7CRR5"/>
<comment type="similarity">
    <text evidence="2 8">Belongs to the type II topoisomerase GyrA/ParC subunit family.</text>
</comment>
<evidence type="ECO:0000256" key="9">
    <source>
        <dbReference type="PROSITE-ProRule" id="PRU01384"/>
    </source>
</evidence>
<dbReference type="InterPro" id="IPR013757">
    <property type="entry name" value="Topo_IIA_A_a_sf"/>
</dbReference>
<dbReference type="HAMAP" id="MF_01897">
    <property type="entry name" value="GyrA"/>
    <property type="match status" value="1"/>
</dbReference>
<dbReference type="FunFam" id="1.10.268.10:FF:000001">
    <property type="entry name" value="DNA gyrase subunit A"/>
    <property type="match status" value="1"/>
</dbReference>
<dbReference type="InterPro" id="IPR006691">
    <property type="entry name" value="GyrA/parC_rep"/>
</dbReference>
<dbReference type="Gene3D" id="3.30.1360.40">
    <property type="match status" value="1"/>
</dbReference>
<dbReference type="SUPFAM" id="SSF56719">
    <property type="entry name" value="Type II DNA topoisomerase"/>
    <property type="match status" value="1"/>
</dbReference>
<feature type="active site" description="O-(5'-phospho-DNA)-tyrosine intermediate" evidence="8 9">
    <location>
        <position position="106"/>
    </location>
</feature>
<keyword evidence="8" id="KW-0963">Cytoplasm</keyword>
<evidence type="ECO:0000256" key="4">
    <source>
        <dbReference type="ARBA" id="ARBA00022840"/>
    </source>
</evidence>
<dbReference type="PANTHER" id="PTHR43493:SF5">
    <property type="entry name" value="DNA GYRASE SUBUNIT A, CHLOROPLASTIC_MITOCHONDRIAL"/>
    <property type="match status" value="1"/>
</dbReference>
<dbReference type="GO" id="GO:0005524">
    <property type="term" value="F:ATP binding"/>
    <property type="evidence" value="ECO:0007669"/>
    <property type="project" value="UniProtKB-UniRule"/>
</dbReference>
<dbReference type="Pfam" id="PF00521">
    <property type="entry name" value="DNA_topoisoIV"/>
    <property type="match status" value="1"/>
</dbReference>
<evidence type="ECO:0000256" key="1">
    <source>
        <dbReference type="ARBA" id="ARBA00000185"/>
    </source>
</evidence>
<dbReference type="Gene3D" id="1.10.268.10">
    <property type="entry name" value="Topoisomerase, domain 3"/>
    <property type="match status" value="1"/>
</dbReference>
<dbReference type="SUPFAM" id="SSF101904">
    <property type="entry name" value="GyrA/ParC C-terminal domain-like"/>
    <property type="match status" value="1"/>
</dbReference>
<dbReference type="InterPro" id="IPR005743">
    <property type="entry name" value="GyrA"/>
</dbReference>
<evidence type="ECO:0000256" key="3">
    <source>
        <dbReference type="ARBA" id="ARBA00022741"/>
    </source>
</evidence>
<evidence type="ECO:0000256" key="5">
    <source>
        <dbReference type="ARBA" id="ARBA00023029"/>
    </source>
</evidence>
<proteinExistence type="inferred from homology"/>
<dbReference type="RefSeq" id="WP_192534867.1">
    <property type="nucleotide sequence ID" value="NZ_JACZHT010000007.1"/>
</dbReference>
<evidence type="ECO:0000313" key="12">
    <source>
        <dbReference type="EMBL" id="MBE1237785.1"/>
    </source>
</evidence>
<sequence>MRRSYLDYAMSVIVSRALPDVRDGLKPVHRRILYAMREGGYDHNKPFRKSARIVGEVMGKYHPHGDSAIYDAMVRMAQPFSMRLTLVDGQGNFGSMDADKPAAMRYTEARLARVSSYLLDDIEKDTVDFQPNYDESLGEPSVLPARYPNLLVNGGGGIAVGMATNIPPHNLGEVVDACCALIDNPDLPDDDLLSIVHGPDFPTGGVILGRSGIRSAFLTGRGSIILRGRVEIEEMKGDRQAIVVTEIPYQVNKAAMVEKIGALMHEKKIEGISALRDESDRRGVRVVIEVRRDAQADVVLAQLYRFTPLQTTFSVNMLALNGGRPEQMTLRGVLKAFLAFREQVIRRRTIFELGKARERAHILVGLAIAVENLDEVIDLIRSAPDPQTARERLMARDWPAKAVEPFIRLLDEPGVSIDGGIYRLSEAQTKAILDLRLHRLTGLERSRIHEELAELGAKIEEYLAILASRERLHAIMREELVDIRGAYADERRTTLEENEFEADIEDLIQREDMVVTVTNTGYIKRVPLATYRAQRRGGRGRTGMATREEDFVTNIFVANTHTPLIFFSSDGLCYRMKVYRLPLGSPTSLGKAMVNLLPLSQGERITTVMPLPEDETTWGDLDVMFATETGNVRRNRLSDFQDIRSNGKIAMKLDEGDHLVGVRTCTDADDVLLTTNQGKAIRFPVSDVRVFAGRTSTGVRGIRLAEGDQVNCLSILRRIEATADERAAYLKQANALRRTGAEGAEDAAATEAQELTGLLPAERFAELQPQEEFILTVTAHGFGKRTSSMEYRSTSRGGQGIANIEMSERNGPVVSAFPVAHCDQVMLITDGGQVIRMPVNDVRIAGRKTQGVTLFRLSEGENVMSVAHLGNDGVDEDGQDGECPPLADGNEPAAGPDAPEAPSAGDGE</sequence>
<dbReference type="SMART" id="SM00434">
    <property type="entry name" value="TOP4c"/>
    <property type="match status" value="1"/>
</dbReference>
<keyword evidence="5 8" id="KW-0799">Topoisomerase</keyword>
<dbReference type="GO" id="GO:0009330">
    <property type="term" value="C:DNA topoisomerase type II (double strand cut, ATP-hydrolyzing) complex"/>
    <property type="evidence" value="ECO:0007669"/>
    <property type="project" value="TreeGrafter"/>
</dbReference>
<feature type="short sequence motif" description="GyrA-box" evidence="8">
    <location>
        <begin position="534"/>
        <end position="540"/>
    </location>
</feature>
<reference evidence="12" key="1">
    <citation type="submission" date="2020-10" db="EMBL/GenBank/DDBJ databases">
        <title>Genome sequence of the unusual species of purple photosynthetic bacteria, Phaeovibrio sulfidiphilus DSM 23193, type strain.</title>
        <authorList>
            <person name="Kyndt J.A."/>
            <person name="Meyer T.E."/>
        </authorList>
    </citation>
    <scope>NUCLEOTIDE SEQUENCE</scope>
    <source>
        <strain evidence="12">DSM 23193</strain>
    </source>
</reference>